<accession>A0A670YEG5</accession>
<dbReference type="GO" id="GO:0005654">
    <property type="term" value="C:nucleoplasm"/>
    <property type="evidence" value="ECO:0007669"/>
    <property type="project" value="TreeGrafter"/>
</dbReference>
<dbReference type="PANTHER" id="PTHR20957:SF0">
    <property type="entry name" value="RNA-BINDING PROTEIN 48"/>
    <property type="match status" value="1"/>
</dbReference>
<dbReference type="Proteomes" id="UP000472273">
    <property type="component" value="Unplaced"/>
</dbReference>
<organism evidence="1 2">
    <name type="scientific">Pseudonaja textilis</name>
    <name type="common">Eastern brown snake</name>
    <dbReference type="NCBI Taxonomy" id="8673"/>
    <lineage>
        <taxon>Eukaryota</taxon>
        <taxon>Metazoa</taxon>
        <taxon>Chordata</taxon>
        <taxon>Craniata</taxon>
        <taxon>Vertebrata</taxon>
        <taxon>Euteleostomi</taxon>
        <taxon>Lepidosauria</taxon>
        <taxon>Squamata</taxon>
        <taxon>Bifurcata</taxon>
        <taxon>Unidentata</taxon>
        <taxon>Episquamata</taxon>
        <taxon>Toxicofera</taxon>
        <taxon>Serpentes</taxon>
        <taxon>Colubroidea</taxon>
        <taxon>Elapidae</taxon>
        <taxon>Hydrophiinae</taxon>
        <taxon>Pseudonaja</taxon>
    </lineage>
</organism>
<evidence type="ECO:0000313" key="1">
    <source>
        <dbReference type="Ensembl" id="ENSPTXP00000006945.1"/>
    </source>
</evidence>
<dbReference type="AlphaFoldDB" id="A0A670YEG5"/>
<keyword evidence="2" id="KW-1185">Reference proteome</keyword>
<dbReference type="InterPro" id="IPR039599">
    <property type="entry name" value="RBM48"/>
</dbReference>
<sequence length="230" mass="26462">MGEVGGVFQYHAQQTICASRAKYSKGCRPRAICTVNLESQYLLIQEEFTKVYLIKFLKIQSAKATKRKLDEQNFFGSFTQETRDRRKHIAKAINCKGLRLLLFLINKWQEQTTFVISSIIQQPLANGIQQHIHRTPSIFLLHIIIETYYISFRTAFPESLSSTHYSHHCATKSACFYEDNKLALLGREPNTEETIFGPTLQKIPKIDTDNSMNTTAILILNRLKKVAMKE</sequence>
<dbReference type="Ensembl" id="ENSPTXT00000007180.1">
    <property type="protein sequence ID" value="ENSPTXP00000006945.1"/>
    <property type="gene ID" value="ENSPTXG00000005070.1"/>
</dbReference>
<reference evidence="1" key="1">
    <citation type="submission" date="2025-08" db="UniProtKB">
        <authorList>
            <consortium name="Ensembl"/>
        </authorList>
    </citation>
    <scope>IDENTIFICATION</scope>
</reference>
<evidence type="ECO:0000313" key="2">
    <source>
        <dbReference type="Proteomes" id="UP000472273"/>
    </source>
</evidence>
<proteinExistence type="predicted"/>
<protein>
    <submittedName>
        <fullName evidence="1">Uncharacterized protein</fullName>
    </submittedName>
</protein>
<dbReference type="PANTHER" id="PTHR20957">
    <property type="entry name" value="RNA-BINDING PROTEIN 48"/>
    <property type="match status" value="1"/>
</dbReference>
<name>A0A670YEG5_PSETE</name>
<reference evidence="1" key="2">
    <citation type="submission" date="2025-09" db="UniProtKB">
        <authorList>
            <consortium name="Ensembl"/>
        </authorList>
    </citation>
    <scope>IDENTIFICATION</scope>
</reference>